<dbReference type="PROSITE" id="PS00893">
    <property type="entry name" value="NUDIX_BOX"/>
    <property type="match status" value="1"/>
</dbReference>
<dbReference type="InterPro" id="IPR020084">
    <property type="entry name" value="NUDIX_hydrolase_CS"/>
</dbReference>
<evidence type="ECO:0000256" key="1">
    <source>
        <dbReference type="ARBA" id="ARBA00022801"/>
    </source>
</evidence>
<dbReference type="Gene3D" id="3.90.79.10">
    <property type="entry name" value="Nucleoside Triphosphate Pyrophosphohydrolase"/>
    <property type="match status" value="1"/>
</dbReference>
<dbReference type="OrthoDB" id="2661124at2"/>
<name>A0A845F9S3_9BACI</name>
<dbReference type="Proteomes" id="UP000450457">
    <property type="component" value="Unassembled WGS sequence"/>
</dbReference>
<dbReference type="Pfam" id="PF00293">
    <property type="entry name" value="NUDIX"/>
    <property type="match status" value="1"/>
</dbReference>
<gene>
    <name evidence="3" type="ORF">GLW00_06185</name>
</gene>
<dbReference type="InterPro" id="IPR000086">
    <property type="entry name" value="NUDIX_hydrolase_dom"/>
</dbReference>
<dbReference type="PROSITE" id="PS51462">
    <property type="entry name" value="NUDIX"/>
    <property type="match status" value="1"/>
</dbReference>
<dbReference type="EMBL" id="WMFA01000002">
    <property type="protein sequence ID" value="MYL70426.1"/>
    <property type="molecule type" value="Genomic_DNA"/>
</dbReference>
<evidence type="ECO:0000313" key="4">
    <source>
        <dbReference type="Proteomes" id="UP000450457"/>
    </source>
</evidence>
<dbReference type="AlphaFoldDB" id="A0A845F9S3"/>
<reference evidence="3 4" key="1">
    <citation type="submission" date="2019-11" db="EMBL/GenBank/DDBJ databases">
        <title>Genome sequences of 17 halophilic strains isolated from different environments.</title>
        <authorList>
            <person name="Furrow R.E."/>
        </authorList>
    </citation>
    <scope>NUCLEOTIDE SEQUENCE [LARGE SCALE GENOMIC DNA]</scope>
    <source>
        <strain evidence="3 4">SL-4</strain>
    </source>
</reference>
<dbReference type="CDD" id="cd04663">
    <property type="entry name" value="NUDIX_Hydrolase"/>
    <property type="match status" value="1"/>
</dbReference>
<evidence type="ECO:0000259" key="2">
    <source>
        <dbReference type="PROSITE" id="PS51462"/>
    </source>
</evidence>
<evidence type="ECO:0000313" key="3">
    <source>
        <dbReference type="EMBL" id="MYL70426.1"/>
    </source>
</evidence>
<protein>
    <submittedName>
        <fullName evidence="3">NUDIX domain-containing protein</fullName>
    </submittedName>
</protein>
<dbReference type="SUPFAM" id="SSF55811">
    <property type="entry name" value="Nudix"/>
    <property type="match status" value="1"/>
</dbReference>
<organism evidence="3 4">
    <name type="scientific">Halobacillus litoralis</name>
    <dbReference type="NCBI Taxonomy" id="45668"/>
    <lineage>
        <taxon>Bacteria</taxon>
        <taxon>Bacillati</taxon>
        <taxon>Bacillota</taxon>
        <taxon>Bacilli</taxon>
        <taxon>Bacillales</taxon>
        <taxon>Bacillaceae</taxon>
        <taxon>Halobacillus</taxon>
    </lineage>
</organism>
<dbReference type="InterPro" id="IPR015797">
    <property type="entry name" value="NUDIX_hydrolase-like_dom_sf"/>
</dbReference>
<keyword evidence="1" id="KW-0378">Hydrolase</keyword>
<accession>A0A845F9S3</accession>
<feature type="domain" description="Nudix hydrolase" evidence="2">
    <location>
        <begin position="5"/>
        <end position="142"/>
    </location>
</feature>
<dbReference type="GO" id="GO:0016787">
    <property type="term" value="F:hydrolase activity"/>
    <property type="evidence" value="ECO:0007669"/>
    <property type="project" value="UniProtKB-KW"/>
</dbReference>
<comment type="caution">
    <text evidence="3">The sequence shown here is derived from an EMBL/GenBank/DDBJ whole genome shotgun (WGS) entry which is preliminary data.</text>
</comment>
<sequence length="144" mass="16708">MECDTYKKVYGYVTRQKDGKPQVLVFQHPCAEAGIQIPKGTVQRDEATIYAVRREVEEETGLRNFQVEHILAEDLWENDDGTVHHRFFYKITVSNAADEWDYEPTGGGEEEGLIFRFFWISSEGEVELIRGHGDYLHFIFAETD</sequence>
<proteinExistence type="predicted"/>